<protein>
    <submittedName>
        <fullName evidence="3">Uncharacterized protein</fullName>
    </submittedName>
</protein>
<dbReference type="OrthoDB" id="674604at2759"/>
<proteinExistence type="predicted"/>
<evidence type="ECO:0000313" key="4">
    <source>
        <dbReference type="Proteomes" id="UP000054217"/>
    </source>
</evidence>
<keyword evidence="4" id="KW-1185">Reference proteome</keyword>
<evidence type="ECO:0000313" key="3">
    <source>
        <dbReference type="EMBL" id="KIO06448.1"/>
    </source>
</evidence>
<dbReference type="Pfam" id="PF00400">
    <property type="entry name" value="WD40"/>
    <property type="match status" value="3"/>
</dbReference>
<dbReference type="Gene3D" id="2.130.10.10">
    <property type="entry name" value="YVTN repeat-like/Quinoprotein amine dehydrogenase"/>
    <property type="match status" value="2"/>
</dbReference>
<reference evidence="4" key="2">
    <citation type="submission" date="2015-01" db="EMBL/GenBank/DDBJ databases">
        <title>Evolutionary Origins and Diversification of the Mycorrhizal Mutualists.</title>
        <authorList>
            <consortium name="DOE Joint Genome Institute"/>
            <consortium name="Mycorrhizal Genomics Consortium"/>
            <person name="Kohler A."/>
            <person name="Kuo A."/>
            <person name="Nagy L.G."/>
            <person name="Floudas D."/>
            <person name="Copeland A."/>
            <person name="Barry K.W."/>
            <person name="Cichocki N."/>
            <person name="Veneault-Fourrey C."/>
            <person name="LaButti K."/>
            <person name="Lindquist E.A."/>
            <person name="Lipzen A."/>
            <person name="Lundell T."/>
            <person name="Morin E."/>
            <person name="Murat C."/>
            <person name="Riley R."/>
            <person name="Ohm R."/>
            <person name="Sun H."/>
            <person name="Tunlid A."/>
            <person name="Henrissat B."/>
            <person name="Grigoriev I.V."/>
            <person name="Hibbett D.S."/>
            <person name="Martin F."/>
        </authorList>
    </citation>
    <scope>NUCLEOTIDE SEQUENCE [LARGE SCALE GENOMIC DNA]</scope>
    <source>
        <strain evidence="4">Marx 270</strain>
    </source>
</reference>
<keyword evidence="2" id="KW-0677">Repeat</keyword>
<dbReference type="InterPro" id="IPR036322">
    <property type="entry name" value="WD40_repeat_dom_sf"/>
</dbReference>
<sequence length="257" mass="28090">VNAVTFADESQVVGGYANSEIRRWNIEDGRQQGSTMKANGAINCILVSQDGQWMVSGDRGKKVIVWNAVTHEQVREFTENVADITGIDISSDCTKFVSADLKNVKLFSITSGERLHAPLPHDRVASVKFSPDSSRLATASESYGFRVYSTHDGNILFDSGRNGSTGSWSRTPSNGRFIACAAGSSVSLWDCVSHKQIKSLITHTSQVTCVALSPSGRYLACGHGRNITIHNLRNVLPPEYFNGGVRVHSLIELELYR</sequence>
<reference evidence="3 4" key="1">
    <citation type="submission" date="2014-04" db="EMBL/GenBank/DDBJ databases">
        <authorList>
            <consortium name="DOE Joint Genome Institute"/>
            <person name="Kuo A."/>
            <person name="Kohler A."/>
            <person name="Costa M.D."/>
            <person name="Nagy L.G."/>
            <person name="Floudas D."/>
            <person name="Copeland A."/>
            <person name="Barry K.W."/>
            <person name="Cichocki N."/>
            <person name="Veneault-Fourrey C."/>
            <person name="LaButti K."/>
            <person name="Lindquist E.A."/>
            <person name="Lipzen A."/>
            <person name="Lundell T."/>
            <person name="Morin E."/>
            <person name="Murat C."/>
            <person name="Sun H."/>
            <person name="Tunlid A."/>
            <person name="Henrissat B."/>
            <person name="Grigoriev I.V."/>
            <person name="Hibbett D.S."/>
            <person name="Martin F."/>
            <person name="Nordberg H.P."/>
            <person name="Cantor M.N."/>
            <person name="Hua S.X."/>
        </authorList>
    </citation>
    <scope>NUCLEOTIDE SEQUENCE [LARGE SCALE GENOMIC DNA]</scope>
    <source>
        <strain evidence="3 4">Marx 270</strain>
    </source>
</reference>
<dbReference type="AlphaFoldDB" id="A0A0C3JBI5"/>
<accession>A0A0C3JBI5</accession>
<evidence type="ECO:0000256" key="1">
    <source>
        <dbReference type="ARBA" id="ARBA00022574"/>
    </source>
</evidence>
<dbReference type="EMBL" id="KN831963">
    <property type="protein sequence ID" value="KIO06448.1"/>
    <property type="molecule type" value="Genomic_DNA"/>
</dbReference>
<dbReference type="PANTHER" id="PTHR19848:SF8">
    <property type="entry name" value="F-BOX AND WD REPEAT DOMAIN CONTAINING 7"/>
    <property type="match status" value="1"/>
</dbReference>
<keyword evidence="1" id="KW-0853">WD repeat</keyword>
<name>A0A0C3JBI5_PISTI</name>
<feature type="non-terminal residue" evidence="3">
    <location>
        <position position="1"/>
    </location>
</feature>
<dbReference type="Proteomes" id="UP000054217">
    <property type="component" value="Unassembled WGS sequence"/>
</dbReference>
<dbReference type="SUPFAM" id="SSF50978">
    <property type="entry name" value="WD40 repeat-like"/>
    <property type="match status" value="1"/>
</dbReference>
<dbReference type="InterPro" id="IPR015943">
    <property type="entry name" value="WD40/YVTN_repeat-like_dom_sf"/>
</dbReference>
<dbReference type="InParanoid" id="A0A0C3JBI5"/>
<dbReference type="SMART" id="SM00320">
    <property type="entry name" value="WD40"/>
    <property type="match status" value="4"/>
</dbReference>
<dbReference type="PANTHER" id="PTHR19848">
    <property type="entry name" value="WD40 REPEAT PROTEIN"/>
    <property type="match status" value="1"/>
</dbReference>
<gene>
    <name evidence="3" type="ORF">M404DRAFT_138824</name>
</gene>
<organism evidence="3 4">
    <name type="scientific">Pisolithus tinctorius Marx 270</name>
    <dbReference type="NCBI Taxonomy" id="870435"/>
    <lineage>
        <taxon>Eukaryota</taxon>
        <taxon>Fungi</taxon>
        <taxon>Dikarya</taxon>
        <taxon>Basidiomycota</taxon>
        <taxon>Agaricomycotina</taxon>
        <taxon>Agaricomycetes</taxon>
        <taxon>Agaricomycetidae</taxon>
        <taxon>Boletales</taxon>
        <taxon>Sclerodermatineae</taxon>
        <taxon>Pisolithaceae</taxon>
        <taxon>Pisolithus</taxon>
    </lineage>
</organism>
<evidence type="ECO:0000256" key="2">
    <source>
        <dbReference type="ARBA" id="ARBA00022737"/>
    </source>
</evidence>
<dbReference type="InterPro" id="IPR001680">
    <property type="entry name" value="WD40_rpt"/>
</dbReference>
<dbReference type="HOGENOM" id="CLU_028047_0_0_1"/>
<dbReference type="STRING" id="870435.A0A0C3JBI5"/>